<dbReference type="NCBIfam" id="NF009566">
    <property type="entry name" value="PRK13020.1"/>
    <property type="match status" value="1"/>
</dbReference>
<comment type="catalytic activity">
    <reaction evidence="1">
        <text>2 6,7-dimethyl-8-(1-D-ribityl)lumazine + H(+) = 5-amino-6-(D-ribitylamino)uracil + riboflavin</text>
        <dbReference type="Rhea" id="RHEA:20772"/>
        <dbReference type="ChEBI" id="CHEBI:15378"/>
        <dbReference type="ChEBI" id="CHEBI:15934"/>
        <dbReference type="ChEBI" id="CHEBI:57986"/>
        <dbReference type="ChEBI" id="CHEBI:58201"/>
        <dbReference type="EC" id="2.5.1.9"/>
    </reaction>
</comment>
<dbReference type="GO" id="GO:0009231">
    <property type="term" value="P:riboflavin biosynthetic process"/>
    <property type="evidence" value="ECO:0007669"/>
    <property type="project" value="UniProtKB-KW"/>
</dbReference>
<evidence type="ECO:0000256" key="11">
    <source>
        <dbReference type="PROSITE-ProRule" id="PRU00524"/>
    </source>
</evidence>
<keyword evidence="8 13" id="KW-0808">Transferase</keyword>
<evidence type="ECO:0000259" key="12">
    <source>
        <dbReference type="PROSITE" id="PS51177"/>
    </source>
</evidence>
<keyword evidence="7" id="KW-0686">Riboflavin biosynthesis</keyword>
<evidence type="ECO:0000256" key="3">
    <source>
        <dbReference type="ARBA" id="ARBA00004887"/>
    </source>
</evidence>
<evidence type="ECO:0000256" key="7">
    <source>
        <dbReference type="ARBA" id="ARBA00022619"/>
    </source>
</evidence>
<sequence length="216" mass="23403">MFTGLIEEVGRVEQIVHQGKTLKLSISASQILEDVGIGDSIAVNGVCLTVTDFTSGIFSADVMPETYHSTSLAELKRNSPVNLERAMKAGGRFGGHLVSGHIDARGRIIRKRHEENAIYYEIEVPEEWSHLPVDKGSIAVDGVSLTIFEAGASSLTVSLIPHTAGHTILGGKESGETVNLEFDMLGKYIYSFMNKAASKPEKKTVSEALLRENGFL</sequence>
<dbReference type="InterPro" id="IPR023366">
    <property type="entry name" value="ATP_synth_asu-like_sf"/>
</dbReference>
<dbReference type="EMBL" id="VTER01000004">
    <property type="protein sequence ID" value="TYS49124.1"/>
    <property type="molecule type" value="Genomic_DNA"/>
</dbReference>
<proteinExistence type="predicted"/>
<organism evidence="13 14">
    <name type="scientific">Bacillus infantis</name>
    <dbReference type="NCBI Taxonomy" id="324767"/>
    <lineage>
        <taxon>Bacteria</taxon>
        <taxon>Bacillati</taxon>
        <taxon>Bacillota</taxon>
        <taxon>Bacilli</taxon>
        <taxon>Bacillales</taxon>
        <taxon>Bacillaceae</taxon>
        <taxon>Bacillus</taxon>
    </lineage>
</organism>
<dbReference type="AlphaFoldDB" id="A0A5D4RH07"/>
<dbReference type="PIRSF" id="PIRSF000498">
    <property type="entry name" value="Riboflavin_syn_A"/>
    <property type="match status" value="1"/>
</dbReference>
<gene>
    <name evidence="13" type="primary">ribE</name>
    <name evidence="13" type="ORF">FZD51_07800</name>
</gene>
<dbReference type="PROSITE" id="PS51177">
    <property type="entry name" value="LUMAZINE_BIND"/>
    <property type="match status" value="2"/>
</dbReference>
<feature type="domain" description="Lumazine-binding" evidence="12">
    <location>
        <begin position="97"/>
        <end position="193"/>
    </location>
</feature>
<protein>
    <recommendedName>
        <fullName evidence="6 10">Riboflavin synthase</fullName>
        <ecNumber evidence="5 10">2.5.1.9</ecNumber>
    </recommendedName>
</protein>
<dbReference type="Proteomes" id="UP000322139">
    <property type="component" value="Unassembled WGS sequence"/>
</dbReference>
<evidence type="ECO:0000256" key="2">
    <source>
        <dbReference type="ARBA" id="ARBA00002803"/>
    </source>
</evidence>
<dbReference type="FunFam" id="2.40.30.20:FF:000004">
    <property type="entry name" value="Riboflavin synthase, alpha subunit"/>
    <property type="match status" value="1"/>
</dbReference>
<evidence type="ECO:0000256" key="8">
    <source>
        <dbReference type="ARBA" id="ARBA00022679"/>
    </source>
</evidence>
<dbReference type="SUPFAM" id="SSF63380">
    <property type="entry name" value="Riboflavin synthase domain-like"/>
    <property type="match status" value="2"/>
</dbReference>
<comment type="function">
    <text evidence="2">Catalyzes the dismutation of two molecules of 6,7-dimethyl-8-ribityllumazine, resulting in the formation of riboflavin and 5-amino-6-(D-ribitylamino)uracil.</text>
</comment>
<dbReference type="PANTHER" id="PTHR21098:SF12">
    <property type="entry name" value="RIBOFLAVIN SYNTHASE"/>
    <property type="match status" value="1"/>
</dbReference>
<dbReference type="RefSeq" id="WP_148974279.1">
    <property type="nucleotide sequence ID" value="NZ_JBNIKU010000001.1"/>
</dbReference>
<feature type="domain" description="Lumazine-binding" evidence="12">
    <location>
        <begin position="1"/>
        <end position="96"/>
    </location>
</feature>
<evidence type="ECO:0000256" key="6">
    <source>
        <dbReference type="ARBA" id="ARBA00013950"/>
    </source>
</evidence>
<comment type="caution">
    <text evidence="13">The sequence shown here is derived from an EMBL/GenBank/DDBJ whole genome shotgun (WGS) entry which is preliminary data.</text>
</comment>
<dbReference type="GO" id="GO:0004746">
    <property type="term" value="F:riboflavin synthase activity"/>
    <property type="evidence" value="ECO:0007669"/>
    <property type="project" value="UniProtKB-UniRule"/>
</dbReference>
<dbReference type="FunFam" id="2.40.30.20:FF:000003">
    <property type="entry name" value="Riboflavin synthase, alpha subunit"/>
    <property type="match status" value="1"/>
</dbReference>
<evidence type="ECO:0000256" key="4">
    <source>
        <dbReference type="ARBA" id="ARBA00011233"/>
    </source>
</evidence>
<feature type="repeat" description="Lumazine-binding" evidence="11">
    <location>
        <begin position="1"/>
        <end position="96"/>
    </location>
</feature>
<keyword evidence="9" id="KW-0677">Repeat</keyword>
<feature type="repeat" description="Lumazine-binding" evidence="11">
    <location>
        <begin position="97"/>
        <end position="193"/>
    </location>
</feature>
<accession>A0A5D4RH07</accession>
<dbReference type="Gene3D" id="2.40.30.20">
    <property type="match status" value="2"/>
</dbReference>
<comment type="subunit">
    <text evidence="4">Homotrimer.</text>
</comment>
<dbReference type="InterPro" id="IPR017938">
    <property type="entry name" value="Riboflavin_synthase-like_b-brl"/>
</dbReference>
<evidence type="ECO:0000256" key="10">
    <source>
        <dbReference type="NCBIfam" id="TIGR00187"/>
    </source>
</evidence>
<evidence type="ECO:0000256" key="1">
    <source>
        <dbReference type="ARBA" id="ARBA00000968"/>
    </source>
</evidence>
<dbReference type="InterPro" id="IPR026017">
    <property type="entry name" value="Lumazine-bd_dom"/>
</dbReference>
<dbReference type="EC" id="2.5.1.9" evidence="5 10"/>
<dbReference type="Pfam" id="PF00677">
    <property type="entry name" value="Lum_binding"/>
    <property type="match status" value="2"/>
</dbReference>
<evidence type="ECO:0000256" key="9">
    <source>
        <dbReference type="ARBA" id="ARBA00022737"/>
    </source>
</evidence>
<dbReference type="NCBIfam" id="NF006767">
    <property type="entry name" value="PRK09289.1"/>
    <property type="match status" value="1"/>
</dbReference>
<dbReference type="PANTHER" id="PTHR21098">
    <property type="entry name" value="RIBOFLAVIN SYNTHASE ALPHA CHAIN"/>
    <property type="match status" value="1"/>
</dbReference>
<reference evidence="13 14" key="1">
    <citation type="submission" date="2019-08" db="EMBL/GenBank/DDBJ databases">
        <title>Bacillus genomes from the desert of Cuatro Cienegas, Coahuila.</title>
        <authorList>
            <person name="Olmedo-Alvarez G."/>
        </authorList>
    </citation>
    <scope>NUCLEOTIDE SEQUENCE [LARGE SCALE GENOMIC DNA]</scope>
    <source>
        <strain evidence="13 14">CH446_14T</strain>
    </source>
</reference>
<dbReference type="NCBIfam" id="TIGR00187">
    <property type="entry name" value="ribE"/>
    <property type="match status" value="1"/>
</dbReference>
<name>A0A5D4RH07_9BACI</name>
<evidence type="ECO:0000256" key="5">
    <source>
        <dbReference type="ARBA" id="ARBA00012827"/>
    </source>
</evidence>
<evidence type="ECO:0000313" key="14">
    <source>
        <dbReference type="Proteomes" id="UP000322139"/>
    </source>
</evidence>
<dbReference type="CDD" id="cd00402">
    <property type="entry name" value="Riboflavin_synthase_like"/>
    <property type="match status" value="1"/>
</dbReference>
<comment type="pathway">
    <text evidence="3">Cofactor biosynthesis; riboflavin biosynthesis; riboflavin from 2-hydroxy-3-oxobutyl phosphate and 5-amino-6-(D-ribitylamino)uracil: step 2/2.</text>
</comment>
<dbReference type="InterPro" id="IPR001783">
    <property type="entry name" value="Lumazine-bd"/>
</dbReference>
<evidence type="ECO:0000313" key="13">
    <source>
        <dbReference type="EMBL" id="TYS49124.1"/>
    </source>
</evidence>